<comment type="caution">
    <text evidence="3">The sequence shown here is derived from an EMBL/GenBank/DDBJ whole genome shotgun (WGS) entry which is preliminary data.</text>
</comment>
<organism evidence="3 4">
    <name type="scientific">Halobacterium bonnevillei</name>
    <dbReference type="NCBI Taxonomy" id="2692200"/>
    <lineage>
        <taxon>Archaea</taxon>
        <taxon>Methanobacteriati</taxon>
        <taxon>Methanobacteriota</taxon>
        <taxon>Stenosarchaea group</taxon>
        <taxon>Halobacteria</taxon>
        <taxon>Halobacteriales</taxon>
        <taxon>Halobacteriaceae</taxon>
        <taxon>Halobacterium</taxon>
    </lineage>
</organism>
<proteinExistence type="predicted"/>
<evidence type="ECO:0000256" key="1">
    <source>
        <dbReference type="SAM" id="Phobius"/>
    </source>
</evidence>
<gene>
    <name evidence="3" type="ORF">GRX66_03105</name>
</gene>
<dbReference type="InterPro" id="IPR058433">
    <property type="entry name" value="DUF8120"/>
</dbReference>
<protein>
    <recommendedName>
        <fullName evidence="2">DUF8120 domain-containing protein</fullName>
    </recommendedName>
</protein>
<dbReference type="RefSeq" id="WP_159525222.1">
    <property type="nucleotide sequence ID" value="NZ_WUUU01000011.1"/>
</dbReference>
<keyword evidence="1" id="KW-0812">Transmembrane</keyword>
<keyword evidence="1" id="KW-1133">Transmembrane helix</keyword>
<name>A0A6B0SL76_9EURY</name>
<dbReference type="EMBL" id="WUUU01000011">
    <property type="protein sequence ID" value="MXR19640.1"/>
    <property type="molecule type" value="Genomic_DNA"/>
</dbReference>
<feature type="transmembrane region" description="Helical" evidence="1">
    <location>
        <begin position="21"/>
        <end position="37"/>
    </location>
</feature>
<evidence type="ECO:0000259" key="2">
    <source>
        <dbReference type="Pfam" id="PF26439"/>
    </source>
</evidence>
<accession>A0A6B0SL76</accession>
<reference evidence="3 4" key="1">
    <citation type="submission" date="2019-12" db="EMBL/GenBank/DDBJ databases">
        <title>Isolation and characterization of three novel carbon monoxide-oxidizing members of Halobacteria from salione crusts and soils.</title>
        <authorList>
            <person name="Myers M.R."/>
            <person name="King G.M."/>
        </authorList>
    </citation>
    <scope>NUCLEOTIDE SEQUENCE [LARGE SCALE GENOMIC DNA]</scope>
    <source>
        <strain evidence="3 4">PCN9</strain>
    </source>
</reference>
<keyword evidence="4" id="KW-1185">Reference proteome</keyword>
<evidence type="ECO:0000313" key="4">
    <source>
        <dbReference type="Proteomes" id="UP000471521"/>
    </source>
</evidence>
<dbReference type="Pfam" id="PF26439">
    <property type="entry name" value="DUF8120"/>
    <property type="match status" value="1"/>
</dbReference>
<sequence length="63" mass="6661">MTDTRGRFTCSPRRYRWLDRVTKLTGVALVAAGLEVGGDTLPGIALAALGVAFGLATVIIDKQ</sequence>
<dbReference type="Proteomes" id="UP000471521">
    <property type="component" value="Unassembled WGS sequence"/>
</dbReference>
<feature type="domain" description="DUF8120" evidence="2">
    <location>
        <begin position="1"/>
        <end position="62"/>
    </location>
</feature>
<dbReference type="OrthoDB" id="241588at2157"/>
<keyword evidence="1" id="KW-0472">Membrane</keyword>
<feature type="transmembrane region" description="Helical" evidence="1">
    <location>
        <begin position="43"/>
        <end position="60"/>
    </location>
</feature>
<evidence type="ECO:0000313" key="3">
    <source>
        <dbReference type="EMBL" id="MXR19640.1"/>
    </source>
</evidence>
<dbReference type="AlphaFoldDB" id="A0A6B0SL76"/>